<dbReference type="InterPro" id="IPR013098">
    <property type="entry name" value="Ig_I-set"/>
</dbReference>
<dbReference type="AlphaFoldDB" id="A0A814NTV2"/>
<name>A0A814NTV2_ADIRI</name>
<feature type="chain" id="PRO_5032597893" description="Ig-like domain-containing protein" evidence="1">
    <location>
        <begin position="23"/>
        <end position="272"/>
    </location>
</feature>
<dbReference type="InterPro" id="IPR003598">
    <property type="entry name" value="Ig_sub2"/>
</dbReference>
<reference evidence="3" key="1">
    <citation type="submission" date="2021-02" db="EMBL/GenBank/DDBJ databases">
        <authorList>
            <person name="Nowell W R."/>
        </authorList>
    </citation>
    <scope>NUCLEOTIDE SEQUENCE</scope>
</reference>
<dbReference type="Pfam" id="PF07679">
    <property type="entry name" value="I-set"/>
    <property type="match status" value="1"/>
</dbReference>
<dbReference type="InterPro" id="IPR013783">
    <property type="entry name" value="Ig-like_fold"/>
</dbReference>
<accession>A0A814NTV2</accession>
<feature type="domain" description="Ig-like" evidence="2">
    <location>
        <begin position="140"/>
        <end position="232"/>
    </location>
</feature>
<protein>
    <recommendedName>
        <fullName evidence="2">Ig-like domain-containing protein</fullName>
    </recommendedName>
</protein>
<sequence>MTSRQVYLAVFLLLTIIHDLTATVDLHDFPRILTRTHNQTVNVSDTVILTCHVTNLGNHHVTWLKYDRNTSMFLPLTVGEQVFLSDTRYSVSSYSISSVNSYWNLEIYKAQLSDESTYECKISNRRRSVSIKIHLHVQIPMSIQPSRLYVEPGAEVELDCTIYNVNTSSITWHFSSYNQTYHYNDYLYDIHEKNQYEKNISKSQLIIRHAQPYHSGLWTCTYRRQRRSARIVVVKGAMQRLLLNNHANSYVQCTMSLILFALLLGHHITRRI</sequence>
<dbReference type="GO" id="GO:0050808">
    <property type="term" value="P:synapse organization"/>
    <property type="evidence" value="ECO:0007669"/>
    <property type="project" value="TreeGrafter"/>
</dbReference>
<dbReference type="Gene3D" id="2.60.40.10">
    <property type="entry name" value="Immunoglobulins"/>
    <property type="match status" value="2"/>
</dbReference>
<dbReference type="InterPro" id="IPR003599">
    <property type="entry name" value="Ig_sub"/>
</dbReference>
<evidence type="ECO:0000259" key="2">
    <source>
        <dbReference type="PROSITE" id="PS50835"/>
    </source>
</evidence>
<keyword evidence="1" id="KW-0732">Signal</keyword>
<gene>
    <name evidence="3" type="ORF">EDS130_LOCUS19760</name>
</gene>
<dbReference type="InterPro" id="IPR037448">
    <property type="entry name" value="Zig-8"/>
</dbReference>
<proteinExistence type="predicted"/>
<evidence type="ECO:0000313" key="4">
    <source>
        <dbReference type="Proteomes" id="UP000663852"/>
    </source>
</evidence>
<evidence type="ECO:0000313" key="3">
    <source>
        <dbReference type="EMBL" id="CAF1096389.1"/>
    </source>
</evidence>
<feature type="signal peptide" evidence="1">
    <location>
        <begin position="1"/>
        <end position="22"/>
    </location>
</feature>
<dbReference type="SUPFAM" id="SSF48726">
    <property type="entry name" value="Immunoglobulin"/>
    <property type="match status" value="2"/>
</dbReference>
<organism evidence="3 4">
    <name type="scientific">Adineta ricciae</name>
    <name type="common">Rotifer</name>
    <dbReference type="NCBI Taxonomy" id="249248"/>
    <lineage>
        <taxon>Eukaryota</taxon>
        <taxon>Metazoa</taxon>
        <taxon>Spiralia</taxon>
        <taxon>Gnathifera</taxon>
        <taxon>Rotifera</taxon>
        <taxon>Eurotatoria</taxon>
        <taxon>Bdelloidea</taxon>
        <taxon>Adinetida</taxon>
        <taxon>Adinetidae</taxon>
        <taxon>Adineta</taxon>
    </lineage>
</organism>
<dbReference type="GO" id="GO:0032589">
    <property type="term" value="C:neuron projection membrane"/>
    <property type="evidence" value="ECO:0007669"/>
    <property type="project" value="TreeGrafter"/>
</dbReference>
<dbReference type="SMART" id="SM00408">
    <property type="entry name" value="IGc2"/>
    <property type="match status" value="2"/>
</dbReference>
<dbReference type="OrthoDB" id="190835at2759"/>
<evidence type="ECO:0000256" key="1">
    <source>
        <dbReference type="SAM" id="SignalP"/>
    </source>
</evidence>
<dbReference type="Proteomes" id="UP000663852">
    <property type="component" value="Unassembled WGS sequence"/>
</dbReference>
<dbReference type="SMART" id="SM00409">
    <property type="entry name" value="IG"/>
    <property type="match status" value="2"/>
</dbReference>
<dbReference type="EMBL" id="CAJNOJ010000095">
    <property type="protein sequence ID" value="CAF1096389.1"/>
    <property type="molecule type" value="Genomic_DNA"/>
</dbReference>
<dbReference type="PROSITE" id="PS50835">
    <property type="entry name" value="IG_LIKE"/>
    <property type="match status" value="2"/>
</dbReference>
<feature type="domain" description="Ig-like" evidence="2">
    <location>
        <begin position="30"/>
        <end position="130"/>
    </location>
</feature>
<dbReference type="InterPro" id="IPR007110">
    <property type="entry name" value="Ig-like_dom"/>
</dbReference>
<dbReference type="PANTHER" id="PTHR23279">
    <property type="entry name" value="DEFECTIVE PROBOSCIS EXTENSION RESPONSE DPR -RELATED"/>
    <property type="match status" value="1"/>
</dbReference>
<comment type="caution">
    <text evidence="3">The sequence shown here is derived from an EMBL/GenBank/DDBJ whole genome shotgun (WGS) entry which is preliminary data.</text>
</comment>
<dbReference type="InterPro" id="IPR036179">
    <property type="entry name" value="Ig-like_dom_sf"/>
</dbReference>
<dbReference type="Pfam" id="PF13927">
    <property type="entry name" value="Ig_3"/>
    <property type="match status" value="1"/>
</dbReference>
<dbReference type="PANTHER" id="PTHR23279:SF36">
    <property type="entry name" value="DEFECTIVE PROBOSCIS EXTENSION RESPONSE 9, ISOFORM A"/>
    <property type="match status" value="1"/>
</dbReference>